<dbReference type="EMBL" id="WITK01000019">
    <property type="protein sequence ID" value="MQW92902.1"/>
    <property type="molecule type" value="Genomic_DNA"/>
</dbReference>
<evidence type="ECO:0000313" key="2">
    <source>
        <dbReference type="Proteomes" id="UP000480556"/>
    </source>
</evidence>
<evidence type="ECO:0000313" key="1">
    <source>
        <dbReference type="EMBL" id="MQW92902.1"/>
    </source>
</evidence>
<accession>A0AA90W5K2</accession>
<dbReference type="Proteomes" id="UP000480556">
    <property type="component" value="Unassembled WGS sequence"/>
</dbReference>
<proteinExistence type="predicted"/>
<protein>
    <submittedName>
        <fullName evidence="1">Uncharacterized protein</fullName>
    </submittedName>
</protein>
<dbReference type="AlphaFoldDB" id="A0AA90W5K2"/>
<organism evidence="1 2">
    <name type="scientific">Acinetobacter wanghuae</name>
    <dbReference type="NCBI Taxonomy" id="2662362"/>
    <lineage>
        <taxon>Bacteria</taxon>
        <taxon>Pseudomonadati</taxon>
        <taxon>Pseudomonadota</taxon>
        <taxon>Gammaproteobacteria</taxon>
        <taxon>Moraxellales</taxon>
        <taxon>Moraxellaceae</taxon>
        <taxon>Acinetobacter</taxon>
    </lineage>
</organism>
<reference evidence="1 2" key="1">
    <citation type="submission" date="2019-10" db="EMBL/GenBank/DDBJ databases">
        <authorList>
            <person name="Dong K."/>
        </authorList>
    </citation>
    <scope>NUCLEOTIDE SEQUENCE [LARGE SCALE GENOMIC DNA]</scope>
    <source>
        <strain evidence="2">dk771</strain>
    </source>
</reference>
<gene>
    <name evidence="1" type="ORF">GHJ48_10975</name>
</gene>
<comment type="caution">
    <text evidence="1">The sequence shown here is derived from an EMBL/GenBank/DDBJ whole genome shotgun (WGS) entry which is preliminary data.</text>
</comment>
<sequence>MLYTTQPQALNGIKRGTNGLVEQEIEFSGSDIQGKKVFAKIITPDTIEIGLSSTIDTVEHQVTHCRTVQLKN</sequence>
<name>A0AA90W5K2_9GAMM</name>